<gene>
    <name evidence="2" type="ORF">MSAN_02434400</name>
</gene>
<name>A0A8H6WYR2_9AGAR</name>
<feature type="compositionally biased region" description="Pro residues" evidence="1">
    <location>
        <begin position="61"/>
        <end position="83"/>
    </location>
</feature>
<evidence type="ECO:0000313" key="2">
    <source>
        <dbReference type="EMBL" id="KAF7331158.1"/>
    </source>
</evidence>
<dbReference type="Proteomes" id="UP000623467">
    <property type="component" value="Unassembled WGS sequence"/>
</dbReference>
<protein>
    <submittedName>
        <fullName evidence="2">Uncharacterized protein</fullName>
    </submittedName>
</protein>
<organism evidence="2 3">
    <name type="scientific">Mycena sanguinolenta</name>
    <dbReference type="NCBI Taxonomy" id="230812"/>
    <lineage>
        <taxon>Eukaryota</taxon>
        <taxon>Fungi</taxon>
        <taxon>Dikarya</taxon>
        <taxon>Basidiomycota</taxon>
        <taxon>Agaricomycotina</taxon>
        <taxon>Agaricomycetes</taxon>
        <taxon>Agaricomycetidae</taxon>
        <taxon>Agaricales</taxon>
        <taxon>Marasmiineae</taxon>
        <taxon>Mycenaceae</taxon>
        <taxon>Mycena</taxon>
    </lineage>
</organism>
<reference evidence="2" key="1">
    <citation type="submission" date="2020-05" db="EMBL/GenBank/DDBJ databases">
        <title>Mycena genomes resolve the evolution of fungal bioluminescence.</title>
        <authorList>
            <person name="Tsai I.J."/>
        </authorList>
    </citation>
    <scope>NUCLEOTIDE SEQUENCE</scope>
    <source>
        <strain evidence="2">160909Yilan</strain>
    </source>
</reference>
<sequence length="178" mass="19284">MKDRHTSVPLKSTNWDPYTKGRPPPPPPPPRANKHTKPTVQPSFPPPPQRGGSTADSSAPSPSPSPGPPPIVRPSAAPGPPPIVRATRPSLPSSSSSPLPPPPMRTPVLSRFRQPEPEPEPEEAAPPPPPIRRVAARTAEKETEIDWANLSSEDKEVFFGWLDEFFSRHLNRPIGVAT</sequence>
<evidence type="ECO:0000313" key="3">
    <source>
        <dbReference type="Proteomes" id="UP000623467"/>
    </source>
</evidence>
<dbReference type="EMBL" id="JACAZH010000060">
    <property type="protein sequence ID" value="KAF7331158.1"/>
    <property type="molecule type" value="Genomic_DNA"/>
</dbReference>
<keyword evidence="3" id="KW-1185">Reference proteome</keyword>
<comment type="caution">
    <text evidence="2">The sequence shown here is derived from an EMBL/GenBank/DDBJ whole genome shotgun (WGS) entry which is preliminary data.</text>
</comment>
<accession>A0A8H6WYR2</accession>
<feature type="compositionally biased region" description="Pro residues" evidence="1">
    <location>
        <begin position="22"/>
        <end position="31"/>
    </location>
</feature>
<dbReference type="AlphaFoldDB" id="A0A8H6WYR2"/>
<evidence type="ECO:0000256" key="1">
    <source>
        <dbReference type="SAM" id="MobiDB-lite"/>
    </source>
</evidence>
<dbReference type="OrthoDB" id="3357271at2759"/>
<proteinExistence type="predicted"/>
<feature type="region of interest" description="Disordered" evidence="1">
    <location>
        <begin position="1"/>
        <end position="139"/>
    </location>
</feature>